<dbReference type="AlphaFoldDB" id="A0A6L8LZC9"/>
<feature type="domain" description="EamA" evidence="7">
    <location>
        <begin position="146"/>
        <end position="280"/>
    </location>
</feature>
<dbReference type="SUPFAM" id="SSF103481">
    <property type="entry name" value="Multidrug resistance efflux transporter EmrE"/>
    <property type="match status" value="2"/>
</dbReference>
<accession>A0A6L8LZC9</accession>
<dbReference type="Gene3D" id="1.10.3730.20">
    <property type="match status" value="1"/>
</dbReference>
<gene>
    <name evidence="8" type="ORF">GTG28_19865</name>
</gene>
<feature type="transmembrane region" description="Helical" evidence="6">
    <location>
        <begin position="143"/>
        <end position="164"/>
    </location>
</feature>
<keyword evidence="3 6" id="KW-0812">Transmembrane</keyword>
<feature type="transmembrane region" description="Helical" evidence="6">
    <location>
        <begin position="176"/>
        <end position="198"/>
    </location>
</feature>
<dbReference type="Proteomes" id="UP000478571">
    <property type="component" value="Unassembled WGS sequence"/>
</dbReference>
<evidence type="ECO:0000256" key="2">
    <source>
        <dbReference type="ARBA" id="ARBA00007362"/>
    </source>
</evidence>
<keyword evidence="4 6" id="KW-1133">Transmembrane helix</keyword>
<dbReference type="InterPro" id="IPR000620">
    <property type="entry name" value="EamA_dom"/>
</dbReference>
<name>A0A6L8LZC9_9VIBR</name>
<protein>
    <submittedName>
        <fullName evidence="8">EamA family transporter</fullName>
    </submittedName>
</protein>
<feature type="transmembrane region" description="Helical" evidence="6">
    <location>
        <begin position="93"/>
        <end position="112"/>
    </location>
</feature>
<sequence>MFKHQNTLNIFLTSLAPIVWGSTYIVTTELLPDNLPLIASTVRALGAGVVLLLFCKVRPSGKWWMKIALLGLLNIGLFFYCLFAAAYYLPGGLAALIMSIQPLIIMLLGAVFFQSRLNITHISSAIIGVTGISLLVLNSSSEVNGLGITLGIIGALSMALGVLLTKHWGRPVGMSLIDLTCWQLTLGGLMLLPIALWYEDLPSSLTTLNISGYAYLILIGGVFGYFMWFRGIEKLNPVATSFLGFLSPISACILGYIVLEQSFTNIQLVGCVAIMLSIYIARPKTQQKTPLPITATSNSQP</sequence>
<evidence type="ECO:0000256" key="4">
    <source>
        <dbReference type="ARBA" id="ARBA00022989"/>
    </source>
</evidence>
<dbReference type="Pfam" id="PF00892">
    <property type="entry name" value="EamA"/>
    <property type="match status" value="2"/>
</dbReference>
<feature type="transmembrane region" description="Helical" evidence="6">
    <location>
        <begin position="265"/>
        <end position="281"/>
    </location>
</feature>
<comment type="similarity">
    <text evidence="2">Belongs to the EamA transporter family.</text>
</comment>
<feature type="transmembrane region" description="Helical" evidence="6">
    <location>
        <begin position="210"/>
        <end position="229"/>
    </location>
</feature>
<evidence type="ECO:0000313" key="8">
    <source>
        <dbReference type="EMBL" id="MYM61468.1"/>
    </source>
</evidence>
<evidence type="ECO:0000259" key="7">
    <source>
        <dbReference type="Pfam" id="PF00892"/>
    </source>
</evidence>
<dbReference type="PANTHER" id="PTHR32322">
    <property type="entry name" value="INNER MEMBRANE TRANSPORTER"/>
    <property type="match status" value="1"/>
</dbReference>
<organism evidence="8 9">
    <name type="scientific">Vibrio tetraodonis subsp. pristinus</name>
    <dbReference type="NCBI Taxonomy" id="2695891"/>
    <lineage>
        <taxon>Bacteria</taxon>
        <taxon>Pseudomonadati</taxon>
        <taxon>Pseudomonadota</taxon>
        <taxon>Gammaproteobacteria</taxon>
        <taxon>Vibrionales</taxon>
        <taxon>Vibrionaceae</taxon>
        <taxon>Vibrio</taxon>
    </lineage>
</organism>
<reference evidence="8 9" key="1">
    <citation type="submission" date="2020-01" db="EMBL/GenBank/DDBJ databases">
        <title>Draft Genome Sequence of Vibrio sp. strain OCN044, Isolated from a Healthy Coral at Palmyra Atoll.</title>
        <authorList>
            <person name="Videau P."/>
            <person name="Loughran R."/>
            <person name="Esquivel A."/>
            <person name="Deadmond M."/>
            <person name="Paddock B.E."/>
            <person name="Saw J.H."/>
            <person name="Ushijima B."/>
        </authorList>
    </citation>
    <scope>NUCLEOTIDE SEQUENCE [LARGE SCALE GENOMIC DNA]</scope>
    <source>
        <strain evidence="8 9">OCN044</strain>
    </source>
</reference>
<feature type="transmembrane region" description="Helical" evidence="6">
    <location>
        <begin position="241"/>
        <end position="259"/>
    </location>
</feature>
<comment type="subcellular location">
    <subcellularLocation>
        <location evidence="1">Membrane</location>
        <topology evidence="1">Multi-pass membrane protein</topology>
    </subcellularLocation>
</comment>
<comment type="caution">
    <text evidence="8">The sequence shown here is derived from an EMBL/GenBank/DDBJ whole genome shotgun (WGS) entry which is preliminary data.</text>
</comment>
<feature type="transmembrane region" description="Helical" evidence="6">
    <location>
        <begin position="37"/>
        <end position="55"/>
    </location>
</feature>
<evidence type="ECO:0000256" key="3">
    <source>
        <dbReference type="ARBA" id="ARBA00022692"/>
    </source>
</evidence>
<feature type="transmembrane region" description="Helical" evidence="6">
    <location>
        <begin position="67"/>
        <end position="87"/>
    </location>
</feature>
<dbReference type="InterPro" id="IPR050638">
    <property type="entry name" value="AA-Vitamin_Transporters"/>
</dbReference>
<dbReference type="RefSeq" id="WP_160932891.1">
    <property type="nucleotide sequence ID" value="NZ_WWEU01000013.1"/>
</dbReference>
<evidence type="ECO:0000313" key="9">
    <source>
        <dbReference type="Proteomes" id="UP000478571"/>
    </source>
</evidence>
<keyword evidence="5 6" id="KW-0472">Membrane</keyword>
<keyword evidence="9" id="KW-1185">Reference proteome</keyword>
<feature type="transmembrane region" description="Helical" evidence="6">
    <location>
        <begin position="119"/>
        <end position="137"/>
    </location>
</feature>
<evidence type="ECO:0000256" key="6">
    <source>
        <dbReference type="SAM" id="Phobius"/>
    </source>
</evidence>
<feature type="domain" description="EamA" evidence="7">
    <location>
        <begin position="10"/>
        <end position="136"/>
    </location>
</feature>
<dbReference type="PANTHER" id="PTHR32322:SF2">
    <property type="entry name" value="EAMA DOMAIN-CONTAINING PROTEIN"/>
    <property type="match status" value="1"/>
</dbReference>
<feature type="transmembrane region" description="Helical" evidence="6">
    <location>
        <begin position="7"/>
        <end position="25"/>
    </location>
</feature>
<dbReference type="EMBL" id="WWEU01000013">
    <property type="protein sequence ID" value="MYM61468.1"/>
    <property type="molecule type" value="Genomic_DNA"/>
</dbReference>
<dbReference type="InterPro" id="IPR037185">
    <property type="entry name" value="EmrE-like"/>
</dbReference>
<evidence type="ECO:0000256" key="5">
    <source>
        <dbReference type="ARBA" id="ARBA00023136"/>
    </source>
</evidence>
<evidence type="ECO:0000256" key="1">
    <source>
        <dbReference type="ARBA" id="ARBA00004141"/>
    </source>
</evidence>
<proteinExistence type="inferred from homology"/>
<dbReference type="GO" id="GO:0016020">
    <property type="term" value="C:membrane"/>
    <property type="evidence" value="ECO:0007669"/>
    <property type="project" value="UniProtKB-SubCell"/>
</dbReference>